<reference evidence="8" key="1">
    <citation type="journal article" date="2015" name="Proc. Natl. Acad. Sci. U.S.A.">
        <title>Bacterial clade with the ribosomal RNA operon on a small plasmid rather than the chromosome.</title>
        <authorList>
            <person name="Anda M."/>
            <person name="Ohtsubo Y."/>
            <person name="Okubo T."/>
            <person name="Sugawara M."/>
            <person name="Nagata Y."/>
            <person name="Tsuda M."/>
            <person name="Minamisawa K."/>
            <person name="Mitsui H."/>
        </authorList>
    </citation>
    <scope>NUCLEOTIDE SEQUENCE</scope>
    <source>
        <strain evidence="8">JCM 14755</strain>
    </source>
</reference>
<dbReference type="PANTHER" id="PTHR30485">
    <property type="entry name" value="NI/FE-HYDROGENASE 1 B-TYPE CYTOCHROME SUBUNIT"/>
    <property type="match status" value="1"/>
</dbReference>
<dbReference type="RefSeq" id="WP_062226429.1">
    <property type="nucleotide sequence ID" value="NZ_BBWR01000002.1"/>
</dbReference>
<evidence type="ECO:0000256" key="6">
    <source>
        <dbReference type="SAM" id="Phobius"/>
    </source>
</evidence>
<accession>A0A0P0Z2L1</accession>
<evidence type="ECO:0000256" key="1">
    <source>
        <dbReference type="ARBA" id="ARBA00004651"/>
    </source>
</evidence>
<feature type="transmembrane region" description="Helical" evidence="6">
    <location>
        <begin position="227"/>
        <end position="249"/>
    </location>
</feature>
<comment type="subcellular location">
    <subcellularLocation>
        <location evidence="1">Cell membrane</location>
        <topology evidence="1">Multi-pass membrane protein</topology>
    </subcellularLocation>
</comment>
<dbReference type="GO" id="GO:0022904">
    <property type="term" value="P:respiratory electron transport chain"/>
    <property type="evidence" value="ECO:0007669"/>
    <property type="project" value="InterPro"/>
</dbReference>
<evidence type="ECO:0000256" key="4">
    <source>
        <dbReference type="ARBA" id="ARBA00022989"/>
    </source>
</evidence>
<keyword evidence="3 6" id="KW-0812">Transmembrane</keyword>
<keyword evidence="4 6" id="KW-1133">Transmembrane helix</keyword>
<name>A0A0P0Z2L1_9HYPH</name>
<dbReference type="InterPro" id="IPR016174">
    <property type="entry name" value="Di-haem_cyt_TM"/>
</dbReference>
<dbReference type="OrthoDB" id="9781740at2"/>
<evidence type="ECO:0000256" key="5">
    <source>
        <dbReference type="ARBA" id="ARBA00023136"/>
    </source>
</evidence>
<feature type="transmembrane region" description="Helical" evidence="6">
    <location>
        <begin position="119"/>
        <end position="138"/>
    </location>
</feature>
<dbReference type="PANTHER" id="PTHR30485:SF1">
    <property type="entry name" value="CYTOCHROME YDHU-RELATED"/>
    <property type="match status" value="1"/>
</dbReference>
<proteinExistence type="predicted"/>
<feature type="domain" description="Cytochrome b561 bacterial/Ni-hydrogenase" evidence="7">
    <location>
        <begin position="12"/>
        <end position="261"/>
    </location>
</feature>
<evidence type="ECO:0000256" key="2">
    <source>
        <dbReference type="ARBA" id="ARBA00022475"/>
    </source>
</evidence>
<dbReference type="GO" id="GO:0020037">
    <property type="term" value="F:heme binding"/>
    <property type="evidence" value="ECO:0007669"/>
    <property type="project" value="TreeGrafter"/>
</dbReference>
<feature type="transmembrane region" description="Helical" evidence="6">
    <location>
        <begin position="185"/>
        <end position="207"/>
    </location>
</feature>
<evidence type="ECO:0000259" key="7">
    <source>
        <dbReference type="Pfam" id="PF01292"/>
    </source>
</evidence>
<protein>
    <submittedName>
        <fullName evidence="8">Mlr0877 protein</fullName>
    </submittedName>
</protein>
<keyword evidence="5 6" id="KW-0472">Membrane</keyword>
<dbReference type="InterPro" id="IPR051542">
    <property type="entry name" value="Hydrogenase_cytochrome"/>
</dbReference>
<dbReference type="GO" id="GO:0005886">
    <property type="term" value="C:plasma membrane"/>
    <property type="evidence" value="ECO:0007669"/>
    <property type="project" value="UniProtKB-SubCell"/>
</dbReference>
<dbReference type="Gene3D" id="1.20.950.20">
    <property type="entry name" value="Transmembrane di-heme cytochromes, Chain C"/>
    <property type="match status" value="1"/>
</dbReference>
<dbReference type="GO" id="GO:0009055">
    <property type="term" value="F:electron transfer activity"/>
    <property type="evidence" value="ECO:0007669"/>
    <property type="project" value="InterPro"/>
</dbReference>
<sequence>MSDEPSQARVYRHRLPTRLTHWLWAISLFFLLLSGLQIFMARPDLYIGRQSGFAFDNTVLSIGAVMDGAQMRGVTELFGHRFDTTGWLGAVEEQGRLVSKSFPGWMTIPSYRDLASGRVVHFFFAWLLVGTLAAWLLAGMLNGHLRRDIVPGRRDLAALPRDVADHARLRLKHGRGYGPLQKLSYAFILILALPLMILTGLTMSPGVNAMVPFLADLFGGRQSARTLHFVIMLVLVGFFVVHIVMVLLAHPVDQLRSMITGWSRDGGDKQ</sequence>
<feature type="transmembrane region" description="Helical" evidence="6">
    <location>
        <begin position="21"/>
        <end position="40"/>
    </location>
</feature>
<dbReference type="InterPro" id="IPR011577">
    <property type="entry name" value="Cyt_b561_bac/Ni-Hgenase"/>
</dbReference>
<dbReference type="EMBL" id="LC066377">
    <property type="protein sequence ID" value="BAT28074.1"/>
    <property type="molecule type" value="Genomic_DNA"/>
</dbReference>
<dbReference type="SUPFAM" id="SSF81342">
    <property type="entry name" value="Transmembrane di-heme cytochromes"/>
    <property type="match status" value="1"/>
</dbReference>
<organism evidence="8">
    <name type="scientific">Aureimonas frigidaquae</name>
    <dbReference type="NCBI Taxonomy" id="424757"/>
    <lineage>
        <taxon>Bacteria</taxon>
        <taxon>Pseudomonadati</taxon>
        <taxon>Pseudomonadota</taxon>
        <taxon>Alphaproteobacteria</taxon>
        <taxon>Hyphomicrobiales</taxon>
        <taxon>Aurantimonadaceae</taxon>
        <taxon>Aureimonas</taxon>
    </lineage>
</organism>
<dbReference type="Pfam" id="PF01292">
    <property type="entry name" value="Ni_hydr_CYTB"/>
    <property type="match status" value="1"/>
</dbReference>
<keyword evidence="2" id="KW-1003">Cell membrane</keyword>
<dbReference type="AlphaFoldDB" id="A0A0P0Z2L1"/>
<evidence type="ECO:0000256" key="3">
    <source>
        <dbReference type="ARBA" id="ARBA00022692"/>
    </source>
</evidence>
<evidence type="ECO:0000313" key="8">
    <source>
        <dbReference type="EMBL" id="BAT28074.1"/>
    </source>
</evidence>